<dbReference type="GeneID" id="8855483"/>
<proteinExistence type="predicted"/>
<dbReference type="eggNOG" id="ENOG502RXZH">
    <property type="taxonomic scope" value="Eukaryota"/>
</dbReference>
<dbReference type="PANTHER" id="PTHR37916">
    <property type="entry name" value="CHITIN-BINDING TYPE-4 DOMAIN-CONTAINING PROTEIN"/>
    <property type="match status" value="1"/>
</dbReference>
<dbReference type="OMA" id="KILWIDM"/>
<dbReference type="EMBL" id="GG738847">
    <property type="protein sequence ID" value="EFC49599.1"/>
    <property type="molecule type" value="Genomic_DNA"/>
</dbReference>
<dbReference type="KEGG" id="ngr:NAEGRDRAFT_78087"/>
<dbReference type="AlphaFoldDB" id="D2V0Y7"/>
<dbReference type="RefSeq" id="XP_002682343.1">
    <property type="nucleotide sequence ID" value="XM_002682297.1"/>
</dbReference>
<reference evidence="1 2" key="1">
    <citation type="journal article" date="2010" name="Cell">
        <title>The genome of Naegleria gruberi illuminates early eukaryotic versatility.</title>
        <authorList>
            <person name="Fritz-Laylin L.K."/>
            <person name="Prochnik S.E."/>
            <person name="Ginger M.L."/>
            <person name="Dacks J.B."/>
            <person name="Carpenter M.L."/>
            <person name="Field M.C."/>
            <person name="Kuo A."/>
            <person name="Paredez A."/>
            <person name="Chapman J."/>
            <person name="Pham J."/>
            <person name="Shu S."/>
            <person name="Neupane R."/>
            <person name="Cipriano M."/>
            <person name="Mancuso J."/>
            <person name="Tu H."/>
            <person name="Salamov A."/>
            <person name="Lindquist E."/>
            <person name="Shapiro H."/>
            <person name="Lucas S."/>
            <person name="Grigoriev I.V."/>
            <person name="Cande W.Z."/>
            <person name="Fulton C."/>
            <person name="Rokhsar D.S."/>
            <person name="Dawson S.C."/>
        </authorList>
    </citation>
    <scope>NUCLEOTIDE SEQUENCE [LARGE SCALE GENOMIC DNA]</scope>
    <source>
        <strain evidence="1 2">NEG-M</strain>
    </source>
</reference>
<dbReference type="Proteomes" id="UP000006671">
    <property type="component" value="Unassembled WGS sequence"/>
</dbReference>
<dbReference type="OrthoDB" id="10254111at2759"/>
<accession>D2V0Y7</accession>
<organism evidence="2">
    <name type="scientific">Naegleria gruberi</name>
    <name type="common">Amoeba</name>
    <dbReference type="NCBI Taxonomy" id="5762"/>
    <lineage>
        <taxon>Eukaryota</taxon>
        <taxon>Discoba</taxon>
        <taxon>Heterolobosea</taxon>
        <taxon>Tetramitia</taxon>
        <taxon>Eutetramitia</taxon>
        <taxon>Vahlkampfiidae</taxon>
        <taxon>Naegleria</taxon>
    </lineage>
</organism>
<dbReference type="VEuPathDB" id="AmoebaDB:NAEGRDRAFT_78087"/>
<dbReference type="PANTHER" id="PTHR37916:SF2">
    <property type="entry name" value="CHITIN-BINDING TYPE-4 DOMAIN-CONTAINING PROTEIN"/>
    <property type="match status" value="1"/>
</dbReference>
<evidence type="ECO:0000313" key="1">
    <source>
        <dbReference type="EMBL" id="EFC49599.1"/>
    </source>
</evidence>
<keyword evidence="2" id="KW-1185">Reference proteome</keyword>
<gene>
    <name evidence="1" type="ORF">NAEGRDRAFT_78087</name>
</gene>
<name>D2V0Y7_NAEGR</name>
<evidence type="ECO:0000313" key="2">
    <source>
        <dbReference type="Proteomes" id="UP000006671"/>
    </source>
</evidence>
<protein>
    <submittedName>
        <fullName evidence="1">Uncharacterized protein</fullName>
    </submittedName>
</protein>
<dbReference type="InParanoid" id="D2V0Y7"/>
<sequence>MMLLVIMQSMAPVHSHMCVFNPRQRGGLNISDFGDPTCFKFKGPCGSLPSGPVQATFQRGKTYNIDLQQNLNHYSVGHPGWLDVSVASGENPDDSQFTVQSVLTDYFPVRQWTRTNLSIPLYLNPQGTTGRHVIRVRYNPNKPTEPIFHQCIDIMITPASSKRIVMASHIEKKQAVEFHPEGQKFFAKTRSIKATQEMVFGVVQNQDSSASLVGIDILSGQVVPVLNWNDLSVSDSQLYSSGAPRKVSGRIINSVTAVDNSNKRLFYLFSDDSSPMQTDLQNSPANKVFVYEHAKQSYDILKINITNVQFNATVVIPSLVISGLFYESNTNTLYATALFAPDVNNKYTYYLGVFSLTANGAYLSPKLVALSAPLDSYVDYLWTSYDASTKTVSVLIRHEDEPVKLPQKLFSVVLGSSASIQSIDLDPTQFVYSSIHSYKAQLFAFSPGNAQSSLPSSGSNTWSMIGVDRASANQEEINQMYDYQNYLGGGITSAVSNTGRGIYNIMHSTDGKDQILVRVALKAIPIGPISEIAHIPIQTKVYNWARMDI</sequence>